<evidence type="ECO:0000313" key="2">
    <source>
        <dbReference type="EMBL" id="GJT59167.1"/>
    </source>
</evidence>
<reference evidence="2" key="1">
    <citation type="journal article" date="2022" name="Int. J. Mol. Sci.">
        <title>Draft Genome of Tanacetum Coccineum: Genomic Comparison of Closely Related Tanacetum-Family Plants.</title>
        <authorList>
            <person name="Yamashiro T."/>
            <person name="Shiraishi A."/>
            <person name="Nakayama K."/>
            <person name="Satake H."/>
        </authorList>
    </citation>
    <scope>NUCLEOTIDE SEQUENCE</scope>
</reference>
<sequence>MKCFTSRRFTRREKDMLYVKKNKADILGKVTSKVGIEVQQLSLKGCTYLSSKEIKPSIVIQPPYYSTIKGPTDIIERILKEKDKIESEFFKVVNEKLIIQHETQLAKKTFKEREDRYLEDSIDLEEKLSSHDRIVYKMGQSIQTIHMLGKIPNKVYDHFLKAGSPDSEETLEDAEESRLKMRNKMIQLDYRKLNAIYETFVPKKELSVEHTYFLIPSTSNICSESTEPMLDLQIPKMPKESKLLKMFEKMNLEILALRNRIDAALLEDRKRRWISDSQDSLREFYNVIPMSESLIKTLRELQRELIEEKNKLLENEIAKLLSDSKDIQANLLKRIKILKNDFKRSQAQIIDFELKLQHQKEKMACDVSWKSRLLKLNDENVLLKTQVDYVVQERENIKLEYQKLFNSIKATRAQHQQEVNELIESISQKTYAYGDVRSKNQDLLMVISNLKDKLKTLEKGKGVNTKFDKSVTSGKLLCTTPLSNNIAVQAKKVSNLEDNTDSVIPSRPLDWLIAVGARKALS</sequence>
<reference evidence="2" key="2">
    <citation type="submission" date="2022-01" db="EMBL/GenBank/DDBJ databases">
        <authorList>
            <person name="Yamashiro T."/>
            <person name="Shiraishi A."/>
            <person name="Satake H."/>
            <person name="Nakayama K."/>
        </authorList>
    </citation>
    <scope>NUCLEOTIDE SEQUENCE</scope>
</reference>
<protein>
    <submittedName>
        <fullName evidence="2">Uncharacterized protein</fullName>
    </submittedName>
</protein>
<dbReference type="EMBL" id="BQNB010017085">
    <property type="protein sequence ID" value="GJT59167.1"/>
    <property type="molecule type" value="Genomic_DNA"/>
</dbReference>
<dbReference type="Proteomes" id="UP001151760">
    <property type="component" value="Unassembled WGS sequence"/>
</dbReference>
<feature type="coiled-coil region" evidence="1">
    <location>
        <begin position="291"/>
        <end position="330"/>
    </location>
</feature>
<organism evidence="2 3">
    <name type="scientific">Tanacetum coccineum</name>
    <dbReference type="NCBI Taxonomy" id="301880"/>
    <lineage>
        <taxon>Eukaryota</taxon>
        <taxon>Viridiplantae</taxon>
        <taxon>Streptophyta</taxon>
        <taxon>Embryophyta</taxon>
        <taxon>Tracheophyta</taxon>
        <taxon>Spermatophyta</taxon>
        <taxon>Magnoliopsida</taxon>
        <taxon>eudicotyledons</taxon>
        <taxon>Gunneridae</taxon>
        <taxon>Pentapetalae</taxon>
        <taxon>asterids</taxon>
        <taxon>campanulids</taxon>
        <taxon>Asterales</taxon>
        <taxon>Asteraceae</taxon>
        <taxon>Asteroideae</taxon>
        <taxon>Anthemideae</taxon>
        <taxon>Anthemidinae</taxon>
        <taxon>Tanacetum</taxon>
    </lineage>
</organism>
<name>A0ABQ5F9A2_9ASTR</name>
<proteinExistence type="predicted"/>
<keyword evidence="1" id="KW-0175">Coiled coil</keyword>
<evidence type="ECO:0000256" key="1">
    <source>
        <dbReference type="SAM" id="Coils"/>
    </source>
</evidence>
<comment type="caution">
    <text evidence="2">The sequence shown here is derived from an EMBL/GenBank/DDBJ whole genome shotgun (WGS) entry which is preliminary data.</text>
</comment>
<gene>
    <name evidence="2" type="ORF">Tco_1002700</name>
</gene>
<accession>A0ABQ5F9A2</accession>
<evidence type="ECO:0000313" key="3">
    <source>
        <dbReference type="Proteomes" id="UP001151760"/>
    </source>
</evidence>
<keyword evidence="3" id="KW-1185">Reference proteome</keyword>